<proteinExistence type="predicted"/>
<dbReference type="AlphaFoldDB" id="A0A0A8ZD17"/>
<protein>
    <submittedName>
        <fullName evidence="1">Uncharacterized protein</fullName>
    </submittedName>
</protein>
<organism evidence="1">
    <name type="scientific">Arundo donax</name>
    <name type="common">Giant reed</name>
    <name type="synonym">Donax arundinaceus</name>
    <dbReference type="NCBI Taxonomy" id="35708"/>
    <lineage>
        <taxon>Eukaryota</taxon>
        <taxon>Viridiplantae</taxon>
        <taxon>Streptophyta</taxon>
        <taxon>Embryophyta</taxon>
        <taxon>Tracheophyta</taxon>
        <taxon>Spermatophyta</taxon>
        <taxon>Magnoliopsida</taxon>
        <taxon>Liliopsida</taxon>
        <taxon>Poales</taxon>
        <taxon>Poaceae</taxon>
        <taxon>PACMAD clade</taxon>
        <taxon>Arundinoideae</taxon>
        <taxon>Arundineae</taxon>
        <taxon>Arundo</taxon>
    </lineage>
</organism>
<accession>A0A0A8ZD17</accession>
<name>A0A0A8ZD17_ARUDO</name>
<dbReference type="EMBL" id="GBRH01261199">
    <property type="protein sequence ID" value="JAD36696.1"/>
    <property type="molecule type" value="Transcribed_RNA"/>
</dbReference>
<evidence type="ECO:0000313" key="1">
    <source>
        <dbReference type="EMBL" id="JAD36696.1"/>
    </source>
</evidence>
<sequence>MIIFNILHGLKFSQGSNSSDNSTCEILCRVVLLDMYVICMLYGCAYKPYPDATGMLNLRYSFRHVKMICLFLSS</sequence>
<reference evidence="1" key="2">
    <citation type="journal article" date="2015" name="Data Brief">
        <title>Shoot transcriptome of the giant reed, Arundo donax.</title>
        <authorList>
            <person name="Barrero R.A."/>
            <person name="Guerrero F.D."/>
            <person name="Moolhuijzen P."/>
            <person name="Goolsby J.A."/>
            <person name="Tidwell J."/>
            <person name="Bellgard S.E."/>
            <person name="Bellgard M.I."/>
        </authorList>
    </citation>
    <scope>NUCLEOTIDE SEQUENCE</scope>
    <source>
        <tissue evidence="1">Shoot tissue taken approximately 20 cm above the soil surface</tissue>
    </source>
</reference>
<reference evidence="1" key="1">
    <citation type="submission" date="2014-09" db="EMBL/GenBank/DDBJ databases">
        <authorList>
            <person name="Magalhaes I.L.F."/>
            <person name="Oliveira U."/>
            <person name="Santos F.R."/>
            <person name="Vidigal T.H.D.A."/>
            <person name="Brescovit A.D."/>
            <person name="Santos A.J."/>
        </authorList>
    </citation>
    <scope>NUCLEOTIDE SEQUENCE</scope>
    <source>
        <tissue evidence="1">Shoot tissue taken approximately 20 cm above the soil surface</tissue>
    </source>
</reference>